<reference evidence="2" key="1">
    <citation type="journal article" date="2021" name="PeerJ">
        <title>Extensive microbial diversity within the chicken gut microbiome revealed by metagenomics and culture.</title>
        <authorList>
            <person name="Gilroy R."/>
            <person name="Ravi A."/>
            <person name="Getino M."/>
            <person name="Pursley I."/>
            <person name="Horton D.L."/>
            <person name="Alikhan N.F."/>
            <person name="Baker D."/>
            <person name="Gharbi K."/>
            <person name="Hall N."/>
            <person name="Watson M."/>
            <person name="Adriaenssens E.M."/>
            <person name="Foster-Nyarko E."/>
            <person name="Jarju S."/>
            <person name="Secka A."/>
            <person name="Antonio M."/>
            <person name="Oren A."/>
            <person name="Chaudhuri R.R."/>
            <person name="La Ragione R."/>
            <person name="Hildebrand F."/>
            <person name="Pallen M.J."/>
        </authorList>
    </citation>
    <scope>NUCLEOTIDE SEQUENCE</scope>
    <source>
        <strain evidence="2">CHK193-16274</strain>
    </source>
</reference>
<keyword evidence="1" id="KW-0472">Membrane</keyword>
<accession>A0A921KIC8</accession>
<evidence type="ECO:0000256" key="1">
    <source>
        <dbReference type="SAM" id="Phobius"/>
    </source>
</evidence>
<dbReference type="NCBIfam" id="TIGR02532">
    <property type="entry name" value="IV_pilin_GFxxxE"/>
    <property type="match status" value="1"/>
</dbReference>
<evidence type="ECO:0000313" key="3">
    <source>
        <dbReference type="Proteomes" id="UP000749320"/>
    </source>
</evidence>
<protein>
    <submittedName>
        <fullName evidence="2">Type II secretion system GspH family protein</fullName>
    </submittedName>
</protein>
<sequence>MENKSIRFINRRGFTLIEVLFSLAICLLIVINILPIVKIVTSKNNINVNTSFYAMGAKQVAKILYTAKDITIDGNLSYLDSDDKTYTLSLNKNRVVKEPGFDIIIRDVEELSFYRRDKNIYMCLGDGKHEYHYLIATDYQLKNEEIIEDNSDETVE</sequence>
<name>A0A921KIC8_9FIRM</name>
<dbReference type="EMBL" id="DYWV01000010">
    <property type="protein sequence ID" value="HJF39326.1"/>
    <property type="molecule type" value="Genomic_DNA"/>
</dbReference>
<organism evidence="2 3">
    <name type="scientific">Thomasclavelia spiroformis</name>
    <dbReference type="NCBI Taxonomy" id="29348"/>
    <lineage>
        <taxon>Bacteria</taxon>
        <taxon>Bacillati</taxon>
        <taxon>Bacillota</taxon>
        <taxon>Erysipelotrichia</taxon>
        <taxon>Erysipelotrichales</taxon>
        <taxon>Coprobacillaceae</taxon>
        <taxon>Thomasclavelia</taxon>
    </lineage>
</organism>
<comment type="caution">
    <text evidence="2">The sequence shown here is derived from an EMBL/GenBank/DDBJ whole genome shotgun (WGS) entry which is preliminary data.</text>
</comment>
<proteinExistence type="predicted"/>
<dbReference type="RefSeq" id="WP_087285548.1">
    <property type="nucleotide sequence ID" value="NZ_CAJFOD010000090.1"/>
</dbReference>
<gene>
    <name evidence="2" type="ORF">K8V91_00245</name>
</gene>
<reference evidence="2" key="2">
    <citation type="submission" date="2021-09" db="EMBL/GenBank/DDBJ databases">
        <authorList>
            <person name="Gilroy R."/>
        </authorList>
    </citation>
    <scope>NUCLEOTIDE SEQUENCE</scope>
    <source>
        <strain evidence="2">CHK193-16274</strain>
    </source>
</reference>
<dbReference type="InterPro" id="IPR012902">
    <property type="entry name" value="N_methyl_site"/>
</dbReference>
<keyword evidence="1" id="KW-1133">Transmembrane helix</keyword>
<dbReference type="AlphaFoldDB" id="A0A921KIC8"/>
<feature type="transmembrane region" description="Helical" evidence="1">
    <location>
        <begin position="12"/>
        <end position="37"/>
    </location>
</feature>
<evidence type="ECO:0000313" key="2">
    <source>
        <dbReference type="EMBL" id="HJF39326.1"/>
    </source>
</evidence>
<keyword evidence="1" id="KW-0812">Transmembrane</keyword>
<dbReference type="Proteomes" id="UP000749320">
    <property type="component" value="Unassembled WGS sequence"/>
</dbReference>
<dbReference type="Pfam" id="PF07963">
    <property type="entry name" value="N_methyl"/>
    <property type="match status" value="1"/>
</dbReference>